<keyword evidence="3" id="KW-0808">Transferase</keyword>
<dbReference type="PANTHER" id="PTHR45947:SF3">
    <property type="entry name" value="SULFOQUINOVOSYL TRANSFERASE SQD2"/>
    <property type="match status" value="1"/>
</dbReference>
<dbReference type="OrthoDB" id="9775208at2"/>
<dbReference type="InterPro" id="IPR050194">
    <property type="entry name" value="Glycosyltransferase_grp1"/>
</dbReference>
<organism evidence="3 4">
    <name type="scientific">Pseudorhodoferax soli</name>
    <dbReference type="NCBI Taxonomy" id="545864"/>
    <lineage>
        <taxon>Bacteria</taxon>
        <taxon>Pseudomonadati</taxon>
        <taxon>Pseudomonadota</taxon>
        <taxon>Betaproteobacteria</taxon>
        <taxon>Burkholderiales</taxon>
        <taxon>Comamonadaceae</taxon>
    </lineage>
</organism>
<dbReference type="RefSeq" id="WP_114466603.1">
    <property type="nucleotide sequence ID" value="NZ_QPJK01000001.1"/>
</dbReference>
<protein>
    <submittedName>
        <fullName evidence="3">Sugar transferase (PEP-CTERM/EpsH1 system associated)</fullName>
    </submittedName>
</protein>
<dbReference type="Proteomes" id="UP000252884">
    <property type="component" value="Unassembled WGS sequence"/>
</dbReference>
<name>A0A368YAW3_9BURK</name>
<evidence type="ECO:0000313" key="4">
    <source>
        <dbReference type="Proteomes" id="UP000252884"/>
    </source>
</evidence>
<sequence length="381" mass="41599">MPAERAPLHIVHFVYRFGIGGLENVIVQLINRLPAERYRHTVVSLTTIDDFRQRVERPDVEFIALDKPVGHAIPLYRRIHSLLRQLRPQVLHTCNLAALEIVPLGWLARVPLRVHAEHGWDAYDPNGRSVRYQRLRRGYRPFVSHYVSVSRDLDDYLALAIGVPERRRSLIANGVDTERFAPAGAPAPAVAGCPFEPGRHWLIGTVGRLQTVKNQPALARAFVALLQARPDLADRARLVFVGDGPLAAEINAILSRAGLSELAWLAGARSDVPDVLRMLDCFVLPSLIEGTSCTLQEAMACGLPIVATAVGGNPDVVADGQTGTLVPSEDDAAMAEALAAYADDAERAQRHGQAARNQARACYGLLAMVQRYDTLFSGAAA</sequence>
<dbReference type="Gene3D" id="3.40.50.2000">
    <property type="entry name" value="Glycogen Phosphorylase B"/>
    <property type="match status" value="2"/>
</dbReference>
<dbReference type="SUPFAM" id="SSF53756">
    <property type="entry name" value="UDP-Glycosyltransferase/glycogen phosphorylase"/>
    <property type="match status" value="1"/>
</dbReference>
<feature type="domain" description="Glycosyl transferase family 1" evidence="1">
    <location>
        <begin position="198"/>
        <end position="357"/>
    </location>
</feature>
<evidence type="ECO:0000259" key="2">
    <source>
        <dbReference type="Pfam" id="PF13439"/>
    </source>
</evidence>
<dbReference type="EMBL" id="QPJK01000001">
    <property type="protein sequence ID" value="RCW76558.1"/>
    <property type="molecule type" value="Genomic_DNA"/>
</dbReference>
<accession>A0A368YAW3</accession>
<dbReference type="InterPro" id="IPR001296">
    <property type="entry name" value="Glyco_trans_1"/>
</dbReference>
<dbReference type="Pfam" id="PF00534">
    <property type="entry name" value="Glycos_transf_1"/>
    <property type="match status" value="1"/>
</dbReference>
<feature type="domain" description="Glycosyltransferase subfamily 4-like N-terminal" evidence="2">
    <location>
        <begin position="19"/>
        <end position="179"/>
    </location>
</feature>
<proteinExistence type="predicted"/>
<keyword evidence="4" id="KW-1185">Reference proteome</keyword>
<dbReference type="GO" id="GO:0016758">
    <property type="term" value="F:hexosyltransferase activity"/>
    <property type="evidence" value="ECO:0007669"/>
    <property type="project" value="TreeGrafter"/>
</dbReference>
<dbReference type="Pfam" id="PF13439">
    <property type="entry name" value="Glyco_transf_4"/>
    <property type="match status" value="1"/>
</dbReference>
<reference evidence="3 4" key="1">
    <citation type="submission" date="2018-07" db="EMBL/GenBank/DDBJ databases">
        <title>Genomic Encyclopedia of Type Strains, Phase IV (KMG-IV): sequencing the most valuable type-strain genomes for metagenomic binning, comparative biology and taxonomic classification.</title>
        <authorList>
            <person name="Goeker M."/>
        </authorList>
    </citation>
    <scope>NUCLEOTIDE SEQUENCE [LARGE SCALE GENOMIC DNA]</scope>
    <source>
        <strain evidence="3 4">DSM 21634</strain>
    </source>
</reference>
<dbReference type="NCBIfam" id="TIGR03088">
    <property type="entry name" value="stp2"/>
    <property type="match status" value="1"/>
</dbReference>
<comment type="caution">
    <text evidence="3">The sequence shown here is derived from an EMBL/GenBank/DDBJ whole genome shotgun (WGS) entry which is preliminary data.</text>
</comment>
<dbReference type="PANTHER" id="PTHR45947">
    <property type="entry name" value="SULFOQUINOVOSYL TRANSFERASE SQD2"/>
    <property type="match status" value="1"/>
</dbReference>
<evidence type="ECO:0000259" key="1">
    <source>
        <dbReference type="Pfam" id="PF00534"/>
    </source>
</evidence>
<gene>
    <name evidence="3" type="ORF">DES41_1011166</name>
</gene>
<dbReference type="InterPro" id="IPR017522">
    <property type="entry name" value="Sugar_tfrase_PEP-CTERM_Stp2"/>
</dbReference>
<dbReference type="InterPro" id="IPR028098">
    <property type="entry name" value="Glyco_trans_4-like_N"/>
</dbReference>
<evidence type="ECO:0000313" key="3">
    <source>
        <dbReference type="EMBL" id="RCW76558.1"/>
    </source>
</evidence>
<dbReference type="AlphaFoldDB" id="A0A368YAW3"/>